<proteinExistence type="inferred from homology"/>
<keyword evidence="8" id="KW-1185">Reference proteome</keyword>
<dbReference type="GO" id="GO:0016020">
    <property type="term" value="C:membrane"/>
    <property type="evidence" value="ECO:0007669"/>
    <property type="project" value="UniProtKB-SubCell"/>
</dbReference>
<dbReference type="EMBL" id="JAVEPI010000002">
    <property type="protein sequence ID" value="KAK1444033.1"/>
    <property type="molecule type" value="Genomic_DNA"/>
</dbReference>
<comment type="similarity">
    <text evidence="2">Belongs to the FUN14 family.</text>
</comment>
<dbReference type="AlphaFoldDB" id="A0AAD8PET8"/>
<evidence type="ECO:0000313" key="8">
    <source>
        <dbReference type="Proteomes" id="UP001230268"/>
    </source>
</evidence>
<name>A0AAD8PET8_BABGI</name>
<evidence type="ECO:0000313" key="7">
    <source>
        <dbReference type="EMBL" id="KAK1444033.1"/>
    </source>
</evidence>
<dbReference type="InterPro" id="IPR007014">
    <property type="entry name" value="FUN14"/>
</dbReference>
<evidence type="ECO:0000256" key="1">
    <source>
        <dbReference type="ARBA" id="ARBA00004370"/>
    </source>
</evidence>
<organism evidence="7 8">
    <name type="scientific">Babesia gibsoni</name>
    <dbReference type="NCBI Taxonomy" id="33632"/>
    <lineage>
        <taxon>Eukaryota</taxon>
        <taxon>Sar</taxon>
        <taxon>Alveolata</taxon>
        <taxon>Apicomplexa</taxon>
        <taxon>Aconoidasida</taxon>
        <taxon>Piroplasmida</taxon>
        <taxon>Babesiidae</taxon>
        <taxon>Babesia</taxon>
    </lineage>
</organism>
<gene>
    <name evidence="7" type="ORF">BgAZ_209090</name>
</gene>
<keyword evidence="3 6" id="KW-0812">Transmembrane</keyword>
<protein>
    <submittedName>
        <fullName evidence="7">Uncharacterized protein</fullName>
    </submittedName>
</protein>
<evidence type="ECO:0000256" key="4">
    <source>
        <dbReference type="ARBA" id="ARBA00022989"/>
    </source>
</evidence>
<evidence type="ECO:0000256" key="5">
    <source>
        <dbReference type="ARBA" id="ARBA00023136"/>
    </source>
</evidence>
<keyword evidence="4 6" id="KW-1133">Transmembrane helix</keyword>
<sequence length="142" mass="15187">MEPTGDRGRDCLLYIWHVASNGASVKEFDKPSFVGGLCFGTGFCIVFNRLMRNILLITVGGFLGAMALQHYGLITINADGLKTTVEQSMENPGSKVASAVEGIVRYASYLGRKVFGKKMAKGRVVSAILGSATGLCLGFLLF</sequence>
<evidence type="ECO:0000256" key="6">
    <source>
        <dbReference type="SAM" id="Phobius"/>
    </source>
</evidence>
<reference evidence="7" key="1">
    <citation type="submission" date="2023-08" db="EMBL/GenBank/DDBJ databases">
        <title>Draft sequence of the Babesia gibsoni genome.</title>
        <authorList>
            <person name="Yamagishi J.Y."/>
            <person name="Xuan X.X."/>
        </authorList>
    </citation>
    <scope>NUCLEOTIDE SEQUENCE</scope>
    <source>
        <strain evidence="7">Azabu</strain>
    </source>
</reference>
<dbReference type="Pfam" id="PF04930">
    <property type="entry name" value="FUN14"/>
    <property type="match status" value="1"/>
</dbReference>
<evidence type="ECO:0000256" key="2">
    <source>
        <dbReference type="ARBA" id="ARBA00009160"/>
    </source>
</evidence>
<comment type="subcellular location">
    <subcellularLocation>
        <location evidence="1">Membrane</location>
    </subcellularLocation>
</comment>
<comment type="caution">
    <text evidence="7">The sequence shown here is derived from an EMBL/GenBank/DDBJ whole genome shotgun (WGS) entry which is preliminary data.</text>
</comment>
<evidence type="ECO:0000256" key="3">
    <source>
        <dbReference type="ARBA" id="ARBA00022692"/>
    </source>
</evidence>
<dbReference type="Proteomes" id="UP001230268">
    <property type="component" value="Unassembled WGS sequence"/>
</dbReference>
<feature type="transmembrane region" description="Helical" evidence="6">
    <location>
        <begin position="122"/>
        <end position="141"/>
    </location>
</feature>
<accession>A0AAD8PET8</accession>
<keyword evidence="5 6" id="KW-0472">Membrane</keyword>